<dbReference type="EMBL" id="FNVT01000022">
    <property type="protein sequence ID" value="SEH01808.1"/>
    <property type="molecule type" value="Genomic_DNA"/>
</dbReference>
<protein>
    <submittedName>
        <fullName evidence="2">Uncharacterized protein</fullName>
    </submittedName>
</protein>
<keyword evidence="1" id="KW-0812">Transmembrane</keyword>
<feature type="transmembrane region" description="Helical" evidence="1">
    <location>
        <begin position="106"/>
        <end position="128"/>
    </location>
</feature>
<evidence type="ECO:0000313" key="3">
    <source>
        <dbReference type="Proteomes" id="UP000236732"/>
    </source>
</evidence>
<feature type="transmembrane region" description="Helical" evidence="1">
    <location>
        <begin position="76"/>
        <end position="100"/>
    </location>
</feature>
<evidence type="ECO:0000313" key="2">
    <source>
        <dbReference type="EMBL" id="SEH01808.1"/>
    </source>
</evidence>
<name>A0A1H6EVG0_9ACTN</name>
<keyword evidence="1" id="KW-0472">Membrane</keyword>
<proteinExistence type="predicted"/>
<feature type="transmembrane region" description="Helical" evidence="1">
    <location>
        <begin position="44"/>
        <end position="64"/>
    </location>
</feature>
<keyword evidence="3" id="KW-1185">Reference proteome</keyword>
<reference evidence="2 3" key="1">
    <citation type="submission" date="2016-10" db="EMBL/GenBank/DDBJ databases">
        <authorList>
            <person name="de Groot N.N."/>
        </authorList>
    </citation>
    <scope>NUCLEOTIDE SEQUENCE [LARGE SCALE GENOMIC DNA]</scope>
    <source>
        <strain evidence="2 3">CGMCC 4.7037</strain>
    </source>
</reference>
<accession>A0A1H6EVG0</accession>
<dbReference type="Proteomes" id="UP000236732">
    <property type="component" value="Unassembled WGS sequence"/>
</dbReference>
<organism evidence="2 3">
    <name type="scientific">Nonomuraea solani</name>
    <dbReference type="NCBI Taxonomy" id="1144553"/>
    <lineage>
        <taxon>Bacteria</taxon>
        <taxon>Bacillati</taxon>
        <taxon>Actinomycetota</taxon>
        <taxon>Actinomycetes</taxon>
        <taxon>Streptosporangiales</taxon>
        <taxon>Streptosporangiaceae</taxon>
        <taxon>Nonomuraea</taxon>
    </lineage>
</organism>
<evidence type="ECO:0000256" key="1">
    <source>
        <dbReference type="SAM" id="Phobius"/>
    </source>
</evidence>
<dbReference type="AlphaFoldDB" id="A0A1H6EVG0"/>
<sequence length="168" mass="17179">MLVSAALHVLAGGTVVHLGRMAVALAVAWAGAYLLGGRPRGMNVLLGACFAAEYGMHHLFGGTLPSVMAQNPHGHAGGLGIGLGMLLVHAVAAVGSAWWLSRGESGLAMLLHLAVAVLAGFWVALLVVAGVPAVARHAVAWAAPVWRRRSPFAACVSRRGPPLSFSVS</sequence>
<gene>
    <name evidence="2" type="ORF">SAMN05444920_12259</name>
</gene>
<keyword evidence="1" id="KW-1133">Transmembrane helix</keyword>